<dbReference type="GO" id="GO:0016020">
    <property type="term" value="C:membrane"/>
    <property type="evidence" value="ECO:0007669"/>
    <property type="project" value="UniProtKB-SubCell"/>
</dbReference>
<proteinExistence type="predicted"/>
<feature type="domain" description="Amino acid permease/ SLC12A" evidence="9">
    <location>
        <begin position="138"/>
        <end position="605"/>
    </location>
</feature>
<dbReference type="EMBL" id="CAVNYO010000174">
    <property type="protein sequence ID" value="CAK5271718.1"/>
    <property type="molecule type" value="Genomic_DNA"/>
</dbReference>
<feature type="transmembrane region" description="Helical" evidence="8">
    <location>
        <begin position="168"/>
        <end position="194"/>
    </location>
</feature>
<evidence type="ECO:0000256" key="3">
    <source>
        <dbReference type="ARBA" id="ARBA00022692"/>
    </source>
</evidence>
<keyword evidence="5 8" id="KW-1133">Transmembrane helix</keyword>
<dbReference type="InterPro" id="IPR050524">
    <property type="entry name" value="APC_YAT"/>
</dbReference>
<feature type="transmembrane region" description="Helical" evidence="8">
    <location>
        <begin position="281"/>
        <end position="300"/>
    </location>
</feature>
<feature type="transmembrane region" description="Helical" evidence="8">
    <location>
        <begin position="500"/>
        <end position="520"/>
    </location>
</feature>
<feature type="region of interest" description="Disordered" evidence="7">
    <location>
        <begin position="1"/>
        <end position="33"/>
    </location>
</feature>
<feature type="transmembrane region" description="Helical" evidence="8">
    <location>
        <begin position="373"/>
        <end position="392"/>
    </location>
</feature>
<evidence type="ECO:0000256" key="6">
    <source>
        <dbReference type="ARBA" id="ARBA00023136"/>
    </source>
</evidence>
<dbReference type="PANTHER" id="PTHR43341">
    <property type="entry name" value="AMINO ACID PERMEASE"/>
    <property type="match status" value="1"/>
</dbReference>
<feature type="compositionally biased region" description="Basic and acidic residues" evidence="7">
    <location>
        <begin position="53"/>
        <end position="74"/>
    </location>
</feature>
<evidence type="ECO:0000313" key="11">
    <source>
        <dbReference type="Proteomes" id="UP001295794"/>
    </source>
</evidence>
<evidence type="ECO:0000256" key="2">
    <source>
        <dbReference type="ARBA" id="ARBA00022448"/>
    </source>
</evidence>
<comment type="subcellular location">
    <subcellularLocation>
        <location evidence="1">Membrane</location>
        <topology evidence="1">Multi-pass membrane protein</topology>
    </subcellularLocation>
</comment>
<dbReference type="PROSITE" id="PS00218">
    <property type="entry name" value="AMINO_ACID_PERMEASE_1"/>
    <property type="match status" value="1"/>
</dbReference>
<name>A0AAD2K078_9AGAR</name>
<organism evidence="10 11">
    <name type="scientific">Mycena citricolor</name>
    <dbReference type="NCBI Taxonomy" id="2018698"/>
    <lineage>
        <taxon>Eukaryota</taxon>
        <taxon>Fungi</taxon>
        <taxon>Dikarya</taxon>
        <taxon>Basidiomycota</taxon>
        <taxon>Agaricomycotina</taxon>
        <taxon>Agaricomycetes</taxon>
        <taxon>Agaricomycetidae</taxon>
        <taxon>Agaricales</taxon>
        <taxon>Marasmiineae</taxon>
        <taxon>Mycenaceae</taxon>
        <taxon>Mycena</taxon>
    </lineage>
</organism>
<dbReference type="Pfam" id="PF00324">
    <property type="entry name" value="AA_permease"/>
    <property type="match status" value="1"/>
</dbReference>
<keyword evidence="3 8" id="KW-0812">Transmembrane</keyword>
<feature type="transmembrane region" description="Helical" evidence="8">
    <location>
        <begin position="141"/>
        <end position="162"/>
    </location>
</feature>
<dbReference type="GO" id="GO:0015171">
    <property type="term" value="F:amino acid transmembrane transporter activity"/>
    <property type="evidence" value="ECO:0007669"/>
    <property type="project" value="TreeGrafter"/>
</dbReference>
<evidence type="ECO:0000256" key="5">
    <source>
        <dbReference type="ARBA" id="ARBA00022989"/>
    </source>
</evidence>
<evidence type="ECO:0000259" key="9">
    <source>
        <dbReference type="Pfam" id="PF00324"/>
    </source>
</evidence>
<feature type="transmembrane region" description="Helical" evidence="8">
    <location>
        <begin position="814"/>
        <end position="838"/>
    </location>
</feature>
<keyword evidence="2" id="KW-0813">Transport</keyword>
<feature type="transmembrane region" description="Helical" evidence="8">
    <location>
        <begin position="429"/>
        <end position="448"/>
    </location>
</feature>
<reference evidence="10" key="1">
    <citation type="submission" date="2023-11" db="EMBL/GenBank/DDBJ databases">
        <authorList>
            <person name="De Vega J J."/>
            <person name="De Vega J J."/>
        </authorList>
    </citation>
    <scope>NUCLEOTIDE SEQUENCE</scope>
</reference>
<feature type="transmembrane region" description="Helical" evidence="8">
    <location>
        <begin position="694"/>
        <end position="715"/>
    </location>
</feature>
<gene>
    <name evidence="10" type="ORF">MYCIT1_LOCUS16974</name>
</gene>
<feature type="compositionally biased region" description="Polar residues" evidence="7">
    <location>
        <begin position="17"/>
        <end position="33"/>
    </location>
</feature>
<protein>
    <recommendedName>
        <fullName evidence="9">Amino acid permease/ SLC12A domain-containing protein</fullName>
    </recommendedName>
</protein>
<evidence type="ECO:0000256" key="1">
    <source>
        <dbReference type="ARBA" id="ARBA00004141"/>
    </source>
</evidence>
<sequence>MTIDQPAHRIKREARQKSLSQSVIPSESRSDTYFPSLKITPVTILGTVGRPTVENDRQLESGPSRTHEREDAHCADLPPSRKLPGVLYPFPLIHLTPGDVATQRVRVERAHESLCWIAEWTEQWQRWNEAESAVKPRHIQLISMGGAVGTIMFVQIGSALSIGGPGSLFVAFLLWSTVLLAVNTCLAEMVCWLPISSPFVRFADRFVDEALGVVSGLNFFIYIAIGIPFEMTAANLMLQFWTDRIPVAAVIVFMIVAYAAFNVFAVRLYGEVEFWLAIGKIVLAVGLLLFTLVVALGGNPEHDRFGFRNWDSSKVSGAPFVPYVFPGATGRFIGFLSCLVEAAFTMQGPEYIAMTAGEAAQPRRTMYRSFSSITFRLVVFFVFGTLSVGVLVPHSDPALLGASGHVKRGSGTSPYVIAMTRLRIPVLPHVVNALVLLSIFSAGNSYVYTASRTLYGMALEGQVPRVFARCSKRGVPIYAVGASMLFSSLAFLQLNRESAVILQWISLIATVGLMINYALISLTYLRFRAALAEQNVPRSTLPWVGRLQPFCGYYALITCTTMIFLSGYAVFLPGHWSVTTFVFSYVLILILPLVFLTWKFTKRTKAIAKGSIFNHARRDSLSVPPSKGTTPRGPAAAMSSTTTAVTSSFLMKMAQLTDTDWDHMREGSIFLPTFVFLCAAYLLLGARFPAPKQSAWVLSAIASGCMTVASLPFVWDYFMRGDGGVGQVRDRGVYGVAVNRFFQGYLCADLLMGAIYYRTQVNLLTGWIHHIVYVGICELAVRREWTHVFGLAACMEFPTFLLGAATLDPRLRSNVAFAAAFFITRIFFHLCLIVSYVLPHNRPSGSLVPCGILIAVFPMHAMWFHGCIQGFIRRAKQVASKAGTPPSTHPLSPDIHTDARALARHAAPMGSVRPVWDVTLRLRRLRSRFIAGGASHGEWIEGKRNGSWVDGVRDRVVERAVRVRSRLRAATATGERRPIRPRALAMGRRMSAGLIAVLPSLPTKEFVLDYVGLSRP</sequence>
<dbReference type="InterPro" id="IPR004841">
    <property type="entry name" value="AA-permease/SLC12A_dom"/>
</dbReference>
<keyword evidence="6 8" id="KW-0472">Membrane</keyword>
<evidence type="ECO:0000256" key="4">
    <source>
        <dbReference type="ARBA" id="ARBA00022970"/>
    </source>
</evidence>
<feature type="transmembrane region" description="Helical" evidence="8">
    <location>
        <begin position="551"/>
        <end position="572"/>
    </location>
</feature>
<comment type="caution">
    <text evidence="10">The sequence shown here is derived from an EMBL/GenBank/DDBJ whole genome shotgun (WGS) entry which is preliminary data.</text>
</comment>
<feature type="transmembrane region" description="Helical" evidence="8">
    <location>
        <begin position="787"/>
        <end position="807"/>
    </location>
</feature>
<feature type="transmembrane region" description="Helical" evidence="8">
    <location>
        <begin position="669"/>
        <end position="688"/>
    </location>
</feature>
<keyword evidence="4" id="KW-0029">Amino-acid transport</keyword>
<feature type="transmembrane region" description="Helical" evidence="8">
    <location>
        <begin position="844"/>
        <end position="864"/>
    </location>
</feature>
<dbReference type="AlphaFoldDB" id="A0AAD2K078"/>
<keyword evidence="11" id="KW-1185">Reference proteome</keyword>
<evidence type="ECO:0000256" key="7">
    <source>
        <dbReference type="SAM" id="MobiDB-lite"/>
    </source>
</evidence>
<dbReference type="Proteomes" id="UP001295794">
    <property type="component" value="Unassembled WGS sequence"/>
</dbReference>
<dbReference type="PANTHER" id="PTHR43341:SF15">
    <property type="entry name" value="GENERAL AMINO ACID PERMEASE AGP2"/>
    <property type="match status" value="1"/>
</dbReference>
<feature type="region of interest" description="Disordered" evidence="7">
    <location>
        <begin position="49"/>
        <end position="76"/>
    </location>
</feature>
<feature type="transmembrane region" description="Helical" evidence="8">
    <location>
        <begin position="206"/>
        <end position="225"/>
    </location>
</feature>
<feature type="transmembrane region" description="Helical" evidence="8">
    <location>
        <begin position="475"/>
        <end position="494"/>
    </location>
</feature>
<evidence type="ECO:0000313" key="10">
    <source>
        <dbReference type="EMBL" id="CAK5271718.1"/>
    </source>
</evidence>
<feature type="transmembrane region" description="Helical" evidence="8">
    <location>
        <begin position="761"/>
        <end position="781"/>
    </location>
</feature>
<feature type="transmembrane region" description="Helical" evidence="8">
    <location>
        <begin position="245"/>
        <end position="269"/>
    </location>
</feature>
<feature type="transmembrane region" description="Helical" evidence="8">
    <location>
        <begin position="578"/>
        <end position="598"/>
    </location>
</feature>
<evidence type="ECO:0000256" key="8">
    <source>
        <dbReference type="SAM" id="Phobius"/>
    </source>
</evidence>
<dbReference type="Gene3D" id="1.20.1740.10">
    <property type="entry name" value="Amino acid/polyamine transporter I"/>
    <property type="match status" value="1"/>
</dbReference>
<feature type="transmembrane region" description="Helical" evidence="8">
    <location>
        <begin position="320"/>
        <end position="344"/>
    </location>
</feature>
<dbReference type="InterPro" id="IPR004840">
    <property type="entry name" value="Amino_acid_permease_CS"/>
</dbReference>
<accession>A0AAD2K078</accession>